<keyword evidence="4" id="KW-0114">cAMP</keyword>
<comment type="cofactor">
    <cofactor evidence="8">
        <name>a divalent metal cation</name>
        <dbReference type="ChEBI" id="CHEBI:60240"/>
    </cofactor>
    <text evidence="8">Binds 2 divalent metal cations per subunit. Site 1 may preferentially bind zinc ions, while site 2 has a preference for magnesium and/or manganese ions.</text>
</comment>
<name>A0AAD4N572_9BILA</name>
<feature type="active site" description="Proton donor" evidence="5">
    <location>
        <position position="697"/>
    </location>
</feature>
<evidence type="ECO:0000256" key="4">
    <source>
        <dbReference type="ARBA" id="ARBA00023149"/>
    </source>
</evidence>
<dbReference type="EC" id="3.1.4.-" evidence="8"/>
<feature type="compositionally biased region" description="Polar residues" evidence="9">
    <location>
        <begin position="413"/>
        <end position="433"/>
    </location>
</feature>
<feature type="binding site" evidence="6">
    <location>
        <position position="855"/>
    </location>
    <ligand>
        <name>AMP</name>
        <dbReference type="ChEBI" id="CHEBI:456215"/>
    </ligand>
</feature>
<proteinExistence type="inferred from homology"/>
<dbReference type="Pfam" id="PF18100">
    <property type="entry name" value="PDE4_UCR"/>
    <property type="match status" value="2"/>
</dbReference>
<dbReference type="CDD" id="cd00077">
    <property type="entry name" value="HDc"/>
    <property type="match status" value="1"/>
</dbReference>
<dbReference type="SMART" id="SM00471">
    <property type="entry name" value="HDc"/>
    <property type="match status" value="1"/>
</dbReference>
<dbReference type="PROSITE" id="PS00126">
    <property type="entry name" value="PDEASE_I_1"/>
    <property type="match status" value="1"/>
</dbReference>
<keyword evidence="3 8" id="KW-0378">Hydrolase</keyword>
<evidence type="ECO:0000256" key="6">
    <source>
        <dbReference type="PIRSR" id="PIRSR623088-2"/>
    </source>
</evidence>
<dbReference type="SUPFAM" id="SSF109604">
    <property type="entry name" value="HD-domain/PDEase-like"/>
    <property type="match status" value="1"/>
</dbReference>
<feature type="region of interest" description="Disordered" evidence="9">
    <location>
        <begin position="133"/>
        <end position="172"/>
    </location>
</feature>
<dbReference type="Proteomes" id="UP001201812">
    <property type="component" value="Unassembled WGS sequence"/>
</dbReference>
<reference evidence="11" key="1">
    <citation type="submission" date="2022-01" db="EMBL/GenBank/DDBJ databases">
        <title>Genome Sequence Resource for Two Populations of Ditylenchus destructor, the Migratory Endoparasitic Phytonematode.</title>
        <authorList>
            <person name="Zhang H."/>
            <person name="Lin R."/>
            <person name="Xie B."/>
        </authorList>
    </citation>
    <scope>NUCLEOTIDE SEQUENCE</scope>
    <source>
        <strain evidence="11">BazhouSP</strain>
    </source>
</reference>
<feature type="binding site" evidence="6">
    <location>
        <begin position="697"/>
        <end position="701"/>
    </location>
    <ligand>
        <name>AMP</name>
        <dbReference type="ChEBI" id="CHEBI:456215"/>
    </ligand>
</feature>
<dbReference type="EMBL" id="JAKKPZ010000020">
    <property type="protein sequence ID" value="KAI1711955.1"/>
    <property type="molecule type" value="Genomic_DNA"/>
</dbReference>
<dbReference type="AlphaFoldDB" id="A0AAD4N572"/>
<dbReference type="Gene3D" id="1.10.1300.10">
    <property type="entry name" value="3'5'-cyclic nucleotide phosphodiesterase, catalytic domain"/>
    <property type="match status" value="1"/>
</dbReference>
<feature type="region of interest" description="Disordered" evidence="9">
    <location>
        <begin position="959"/>
        <end position="1020"/>
    </location>
</feature>
<feature type="domain" description="PDEase" evidence="10">
    <location>
        <begin position="618"/>
        <end position="950"/>
    </location>
</feature>
<evidence type="ECO:0000259" key="10">
    <source>
        <dbReference type="PROSITE" id="PS51845"/>
    </source>
</evidence>
<feature type="compositionally biased region" description="Polar residues" evidence="9">
    <location>
        <begin position="285"/>
        <end position="296"/>
    </location>
</feature>
<organism evidence="11 12">
    <name type="scientific">Ditylenchus destructor</name>
    <dbReference type="NCBI Taxonomy" id="166010"/>
    <lineage>
        <taxon>Eukaryota</taxon>
        <taxon>Metazoa</taxon>
        <taxon>Ecdysozoa</taxon>
        <taxon>Nematoda</taxon>
        <taxon>Chromadorea</taxon>
        <taxon>Rhabditida</taxon>
        <taxon>Tylenchina</taxon>
        <taxon>Tylenchomorpha</taxon>
        <taxon>Sphaerularioidea</taxon>
        <taxon>Anguinidae</taxon>
        <taxon>Anguininae</taxon>
        <taxon>Ditylenchus</taxon>
    </lineage>
</organism>
<dbReference type="PROSITE" id="PS51845">
    <property type="entry name" value="PDEASE_I_2"/>
    <property type="match status" value="1"/>
</dbReference>
<dbReference type="InterPro" id="IPR036971">
    <property type="entry name" value="PDEase_catalytic_dom_sf"/>
</dbReference>
<dbReference type="PANTHER" id="PTHR11347">
    <property type="entry name" value="CYCLIC NUCLEOTIDE PHOSPHODIESTERASE"/>
    <property type="match status" value="1"/>
</dbReference>
<keyword evidence="12" id="KW-1185">Reference proteome</keyword>
<feature type="binding site" evidence="6">
    <location>
        <position position="738"/>
    </location>
    <ligand>
        <name>AMP</name>
        <dbReference type="ChEBI" id="CHEBI:456215"/>
    </ligand>
</feature>
<evidence type="ECO:0000256" key="8">
    <source>
        <dbReference type="RuleBase" id="RU363067"/>
    </source>
</evidence>
<accession>A0AAD4N572</accession>
<evidence type="ECO:0000256" key="9">
    <source>
        <dbReference type="SAM" id="MobiDB-lite"/>
    </source>
</evidence>
<keyword evidence="2 7" id="KW-0479">Metal-binding</keyword>
<feature type="region of interest" description="Disordered" evidence="9">
    <location>
        <begin position="413"/>
        <end position="442"/>
    </location>
</feature>
<dbReference type="GO" id="GO:0004114">
    <property type="term" value="F:3',5'-cyclic-nucleotide phosphodiesterase activity"/>
    <property type="evidence" value="ECO:0007669"/>
    <property type="project" value="InterPro"/>
</dbReference>
<sequence>MRKHVQNDLSRSAIQLELSFLDIQHQANPYPSLDRRCSKQLEAGLGRPTGDIFLFLHRRSERAEGLIPSARPSVGPKMLSALLTFNPLQLLPNNASASVVQWILPGTQSQIITHSPITPIPAVAIVHFGLSGGGGRESGPPSTSNSTSNIAAAPSTSNPGQHTVPTKKRSTLPSAALGLLRRRGQDLHLHTFFQRHSQTPTRAAKRSGGTQSHPNTQTQTSNVGSVENNLGGAFSSTSQSQRASAKTSVAESAILNEEENESGQNPLREHSPSTPPSNRIAFGHLSSSGSPQTNSRGGMRRVPAGPSTSVQLGSVPGRSGLPSSLSTSGHHHLGLMASQTGGMHARRESFLYRAEEREPFFGAGSLLGRPVSRASSVASSDPQHGDDFIVTPFAQLLASLRNVRSNLAAIANAQPQPSTSGMPPSSAGVTGQRRSGGGLPFSNATSTLWQQAAAMASPGQATVTALPEPVQQCAQETLDELDWCLDQLEAIQIHRSVTEMASSKFRKLLNKELSQFAETSKSGTQISKFLINTYMEDRDEDENNDDGAMARQQDHFNEKRGGMMAGGSSAHFASASSSSPPVASQFSLFNKAKTAAMSRITGVRRLRAGVIGHHPHHIPPEYGVNCQKEIEVYMQRINEWGVNIFKLHELSKRHSLTTVTYTLLRQRGLLKQFDIPPGIFVTYLLHLEHHYRDNPYHNQIHGADVAQSIHVLISSPALEGVFSDLEILAAIIASAIHDVDHPGYSNQYLINTNNELAIMYNDESVLEQHHLAVAFKLLQESNCDFLVGLNKKQRQSFRKIVIEMVLATDMSKHMTLLADLKTMVEAKKVSGSSVLTLDKYNDRIQVLQSMIHLADLSNPTKPIELYRNWNERILEEYWRQGDKEKELGLEVSPMCDRGNVTIEKSQVGFIDYIVHPLFETWAELVYPDAQHILDQLEDNREWYLARIDEPDDAIVKLDPAASSSSSNATSAHGSADASAVPPDMREASKLVGRTSRRDSKTSRSQLATEGGIHHDRSRSSSACTTVAAAVTLVEGQEI</sequence>
<dbReference type="GO" id="GO:0007165">
    <property type="term" value="P:signal transduction"/>
    <property type="evidence" value="ECO:0007669"/>
    <property type="project" value="InterPro"/>
</dbReference>
<feature type="compositionally biased region" description="Low complexity" evidence="9">
    <location>
        <begin position="138"/>
        <end position="159"/>
    </location>
</feature>
<evidence type="ECO:0000313" key="12">
    <source>
        <dbReference type="Proteomes" id="UP001201812"/>
    </source>
</evidence>
<feature type="compositionally biased region" description="Low complexity" evidence="9">
    <location>
        <begin position="960"/>
        <end position="975"/>
    </location>
</feature>
<feature type="binding site" evidence="7">
    <location>
        <position position="738"/>
    </location>
    <ligand>
        <name>Zn(2+)</name>
        <dbReference type="ChEBI" id="CHEBI:29105"/>
        <label>2</label>
    </ligand>
</feature>
<dbReference type="GO" id="GO:0046872">
    <property type="term" value="F:metal ion binding"/>
    <property type="evidence" value="ECO:0007669"/>
    <property type="project" value="UniProtKB-KW"/>
</dbReference>
<dbReference type="InterPro" id="IPR023088">
    <property type="entry name" value="PDEase"/>
</dbReference>
<feature type="binding site" evidence="6">
    <location>
        <position position="906"/>
    </location>
    <ligand>
        <name>AMP</name>
        <dbReference type="ChEBI" id="CHEBI:456215"/>
    </ligand>
</feature>
<evidence type="ECO:0000256" key="3">
    <source>
        <dbReference type="ARBA" id="ARBA00022801"/>
    </source>
</evidence>
<feature type="binding site" evidence="7">
    <location>
        <position position="855"/>
    </location>
    <ligand>
        <name>Zn(2+)</name>
        <dbReference type="ChEBI" id="CHEBI:29105"/>
        <label>1</label>
    </ligand>
</feature>
<dbReference type="Pfam" id="PF00233">
    <property type="entry name" value="PDEase_I"/>
    <property type="match status" value="1"/>
</dbReference>
<evidence type="ECO:0000256" key="2">
    <source>
        <dbReference type="ARBA" id="ARBA00022723"/>
    </source>
</evidence>
<dbReference type="PRINTS" id="PR00387">
    <property type="entry name" value="PDIESTERASE1"/>
</dbReference>
<dbReference type="InterPro" id="IPR002073">
    <property type="entry name" value="PDEase_catalytic_dom"/>
</dbReference>
<feature type="binding site" evidence="7">
    <location>
        <position position="738"/>
    </location>
    <ligand>
        <name>Zn(2+)</name>
        <dbReference type="ChEBI" id="CHEBI:29105"/>
        <label>1</label>
    </ligand>
</feature>
<dbReference type="InterPro" id="IPR023174">
    <property type="entry name" value="PDEase_CS"/>
</dbReference>
<evidence type="ECO:0000313" key="11">
    <source>
        <dbReference type="EMBL" id="KAI1711955.1"/>
    </source>
</evidence>
<feature type="binding site" evidence="7">
    <location>
        <position position="737"/>
    </location>
    <ligand>
        <name>Zn(2+)</name>
        <dbReference type="ChEBI" id="CHEBI:29105"/>
        <label>1</label>
    </ligand>
</feature>
<feature type="binding site" evidence="7">
    <location>
        <position position="701"/>
    </location>
    <ligand>
        <name>Zn(2+)</name>
        <dbReference type="ChEBI" id="CHEBI:29105"/>
        <label>1</label>
    </ligand>
</feature>
<feature type="compositionally biased region" description="Polar residues" evidence="9">
    <location>
        <begin position="208"/>
        <end position="250"/>
    </location>
</feature>
<evidence type="ECO:0000256" key="7">
    <source>
        <dbReference type="PIRSR" id="PIRSR623088-3"/>
    </source>
</evidence>
<comment type="similarity">
    <text evidence="1 8">Belongs to the cyclic nucleotide phosphodiesterase family.</text>
</comment>
<dbReference type="InterPro" id="IPR003607">
    <property type="entry name" value="HD/PDEase_dom"/>
</dbReference>
<feature type="compositionally biased region" description="Low complexity" evidence="9">
    <location>
        <begin position="312"/>
        <end position="328"/>
    </location>
</feature>
<dbReference type="InterPro" id="IPR040844">
    <property type="entry name" value="PDE4_UCR"/>
</dbReference>
<protein>
    <recommendedName>
        <fullName evidence="8">Phosphodiesterase</fullName>
        <ecNumber evidence="8">3.1.4.-</ecNumber>
    </recommendedName>
</protein>
<feature type="region of interest" description="Disordered" evidence="9">
    <location>
        <begin position="192"/>
        <end position="342"/>
    </location>
</feature>
<comment type="caution">
    <text evidence="11">The sequence shown here is derived from an EMBL/GenBank/DDBJ whole genome shotgun (WGS) entry which is preliminary data.</text>
</comment>
<evidence type="ECO:0000256" key="1">
    <source>
        <dbReference type="ARBA" id="ARBA00007648"/>
    </source>
</evidence>
<evidence type="ECO:0000256" key="5">
    <source>
        <dbReference type="PIRSR" id="PIRSR623088-1"/>
    </source>
</evidence>
<dbReference type="FunFam" id="1.10.1300.10:FF:000001">
    <property type="entry name" value="Phosphodiesterase"/>
    <property type="match status" value="1"/>
</dbReference>
<gene>
    <name evidence="11" type="ORF">DdX_09916</name>
</gene>